<dbReference type="AlphaFoldDB" id="A0A698XKG5"/>
<keyword evidence="4" id="KW-1185">Reference proteome</keyword>
<dbReference type="CDD" id="cd14688">
    <property type="entry name" value="bZIP_YAP"/>
    <property type="match status" value="1"/>
</dbReference>
<feature type="domain" description="BZIP" evidence="2">
    <location>
        <begin position="111"/>
        <end position="174"/>
    </location>
</feature>
<dbReference type="Proteomes" id="UP000053095">
    <property type="component" value="Unassembled WGS sequence"/>
</dbReference>
<gene>
    <name evidence="3" type="ORF">TCE0_013r00834</name>
</gene>
<reference evidence="4" key="1">
    <citation type="journal article" date="2015" name="Genome Announc.">
        <title>Draft genome sequence of Talaromyces cellulolyticus strain Y-94, a source of lignocellulosic biomass-degrading enzymes.</title>
        <authorList>
            <person name="Fujii T."/>
            <person name="Koike H."/>
            <person name="Sawayama S."/>
            <person name="Yano S."/>
            <person name="Inoue H."/>
        </authorList>
    </citation>
    <scope>NUCLEOTIDE SEQUENCE [LARGE SCALE GENOMIC DNA]</scope>
    <source>
        <strain evidence="4">Y-94</strain>
    </source>
</reference>
<dbReference type="Gene3D" id="1.20.5.170">
    <property type="match status" value="1"/>
</dbReference>
<evidence type="ECO:0000259" key="2">
    <source>
        <dbReference type="PROSITE" id="PS50217"/>
    </source>
</evidence>
<proteinExistence type="predicted"/>
<evidence type="ECO:0000313" key="4">
    <source>
        <dbReference type="Proteomes" id="UP000053095"/>
    </source>
</evidence>
<dbReference type="PROSITE" id="PS50217">
    <property type="entry name" value="BZIP"/>
    <property type="match status" value="1"/>
</dbReference>
<feature type="compositionally biased region" description="Basic and acidic residues" evidence="1">
    <location>
        <begin position="120"/>
        <end position="136"/>
    </location>
</feature>
<dbReference type="SUPFAM" id="SSF57959">
    <property type="entry name" value="Leucine zipper domain"/>
    <property type="match status" value="1"/>
</dbReference>
<evidence type="ECO:0000313" key="3">
    <source>
        <dbReference type="EMBL" id="GAM33721.1"/>
    </source>
</evidence>
<protein>
    <submittedName>
        <fullName evidence="3">BZIP transcription factor</fullName>
    </submittedName>
</protein>
<evidence type="ECO:0000256" key="1">
    <source>
        <dbReference type="SAM" id="MobiDB-lite"/>
    </source>
</evidence>
<dbReference type="InterPro" id="IPR004827">
    <property type="entry name" value="bZIP"/>
</dbReference>
<dbReference type="GO" id="GO:0003700">
    <property type="term" value="F:DNA-binding transcription factor activity"/>
    <property type="evidence" value="ECO:0007669"/>
    <property type="project" value="InterPro"/>
</dbReference>
<dbReference type="PROSITE" id="PS00036">
    <property type="entry name" value="BZIP_BASIC"/>
    <property type="match status" value="1"/>
</dbReference>
<feature type="region of interest" description="Disordered" evidence="1">
    <location>
        <begin position="78"/>
        <end position="140"/>
    </location>
</feature>
<dbReference type="Pfam" id="PF00170">
    <property type="entry name" value="bZIP_1"/>
    <property type="match status" value="1"/>
</dbReference>
<name>A0A698XKG5_TALPI</name>
<accession>A0A698XKG5</accession>
<dbReference type="InterPro" id="IPR046347">
    <property type="entry name" value="bZIP_sf"/>
</dbReference>
<dbReference type="EMBL" id="DF933809">
    <property type="protein sequence ID" value="GAM33721.1"/>
    <property type="molecule type" value="Genomic_DNA"/>
</dbReference>
<feature type="compositionally biased region" description="Low complexity" evidence="1">
    <location>
        <begin position="78"/>
        <end position="92"/>
    </location>
</feature>
<sequence length="245" mass="27578">MEDYWSLQSASLLDMQFKSGGMPMFGPTTNHKAGYQGFEIPYAFDTFIPHPATPAEVDWSLQLPEVYQTHNLGSTVFIDSTPISPSPSTSDSQESQKLGTYARDRESQSYELQTMRRRMQNRDAQRRFRGRKEERYQTLQQRSSELEAKCQELSERFNQKSEEMSKIIKEKEALTSEIGVAIRLTWGGFVFDCGSNPLLFILTVCSQNSAVGSAAGRFVRVSAGVGVSTRDTRQLLPSFICGLVD</sequence>
<organism evidence="3 4">
    <name type="scientific">Talaromyces pinophilus</name>
    <name type="common">Penicillium pinophilum</name>
    <dbReference type="NCBI Taxonomy" id="128442"/>
    <lineage>
        <taxon>Eukaryota</taxon>
        <taxon>Fungi</taxon>
        <taxon>Dikarya</taxon>
        <taxon>Ascomycota</taxon>
        <taxon>Pezizomycotina</taxon>
        <taxon>Eurotiomycetes</taxon>
        <taxon>Eurotiomycetidae</taxon>
        <taxon>Eurotiales</taxon>
        <taxon>Trichocomaceae</taxon>
        <taxon>Talaromyces</taxon>
        <taxon>Talaromyces sect. Talaromyces</taxon>
    </lineage>
</organism>